<proteinExistence type="predicted"/>
<evidence type="ECO:0000313" key="2">
    <source>
        <dbReference type="Proteomes" id="UP000790709"/>
    </source>
</evidence>
<organism evidence="1 2">
    <name type="scientific">Leucogyrophana mollusca</name>
    <dbReference type="NCBI Taxonomy" id="85980"/>
    <lineage>
        <taxon>Eukaryota</taxon>
        <taxon>Fungi</taxon>
        <taxon>Dikarya</taxon>
        <taxon>Basidiomycota</taxon>
        <taxon>Agaricomycotina</taxon>
        <taxon>Agaricomycetes</taxon>
        <taxon>Agaricomycetidae</taxon>
        <taxon>Boletales</taxon>
        <taxon>Boletales incertae sedis</taxon>
        <taxon>Leucogyrophana</taxon>
    </lineage>
</organism>
<name>A0ACB8B4W6_9AGAM</name>
<keyword evidence="2" id="KW-1185">Reference proteome</keyword>
<protein>
    <submittedName>
        <fullName evidence="1">Uncharacterized protein</fullName>
    </submittedName>
</protein>
<accession>A0ACB8B4W6</accession>
<dbReference type="Proteomes" id="UP000790709">
    <property type="component" value="Unassembled WGS sequence"/>
</dbReference>
<comment type="caution">
    <text evidence="1">The sequence shown here is derived from an EMBL/GenBank/DDBJ whole genome shotgun (WGS) entry which is preliminary data.</text>
</comment>
<gene>
    <name evidence="1" type="ORF">BV22DRAFT_1039380</name>
</gene>
<evidence type="ECO:0000313" key="1">
    <source>
        <dbReference type="EMBL" id="KAH7920826.1"/>
    </source>
</evidence>
<sequence>MIGPLAVSLFQRDGWWFGRRLINDGVRFQIEKRPEPDYPMDFLVATVSWQCGASIVAVLNVSLSLSFPR</sequence>
<dbReference type="EMBL" id="MU266557">
    <property type="protein sequence ID" value="KAH7920826.1"/>
    <property type="molecule type" value="Genomic_DNA"/>
</dbReference>
<reference evidence="1" key="1">
    <citation type="journal article" date="2021" name="New Phytol.">
        <title>Evolutionary innovations through gain and loss of genes in the ectomycorrhizal Boletales.</title>
        <authorList>
            <person name="Wu G."/>
            <person name="Miyauchi S."/>
            <person name="Morin E."/>
            <person name="Kuo A."/>
            <person name="Drula E."/>
            <person name="Varga T."/>
            <person name="Kohler A."/>
            <person name="Feng B."/>
            <person name="Cao Y."/>
            <person name="Lipzen A."/>
            <person name="Daum C."/>
            <person name="Hundley H."/>
            <person name="Pangilinan J."/>
            <person name="Johnson J."/>
            <person name="Barry K."/>
            <person name="LaButti K."/>
            <person name="Ng V."/>
            <person name="Ahrendt S."/>
            <person name="Min B."/>
            <person name="Choi I.G."/>
            <person name="Park H."/>
            <person name="Plett J.M."/>
            <person name="Magnuson J."/>
            <person name="Spatafora J.W."/>
            <person name="Nagy L.G."/>
            <person name="Henrissat B."/>
            <person name="Grigoriev I.V."/>
            <person name="Yang Z.L."/>
            <person name="Xu J."/>
            <person name="Martin F.M."/>
        </authorList>
    </citation>
    <scope>NUCLEOTIDE SEQUENCE</scope>
    <source>
        <strain evidence="1">KUC20120723A-06</strain>
    </source>
</reference>